<evidence type="ECO:0000256" key="2">
    <source>
        <dbReference type="ARBA" id="ARBA00022803"/>
    </source>
</evidence>
<evidence type="ECO:0000256" key="1">
    <source>
        <dbReference type="ARBA" id="ARBA00022737"/>
    </source>
</evidence>
<comment type="caution">
    <text evidence="5">The sequence shown here is derived from an EMBL/GenBank/DDBJ whole genome shotgun (WGS) entry which is preliminary data.</text>
</comment>
<reference evidence="6" key="1">
    <citation type="journal article" date="2019" name="Int. J. Syst. Evol. Microbiol.">
        <title>The Global Catalogue of Microorganisms (GCM) 10K type strain sequencing project: providing services to taxonomists for standard genome sequencing and annotation.</title>
        <authorList>
            <consortium name="The Broad Institute Genomics Platform"/>
            <consortium name="The Broad Institute Genome Sequencing Center for Infectious Disease"/>
            <person name="Wu L."/>
            <person name="Ma J."/>
        </authorList>
    </citation>
    <scope>NUCLEOTIDE SEQUENCE [LARGE SCALE GENOMIC DNA]</scope>
    <source>
        <strain evidence="6">KCTC 42964</strain>
    </source>
</reference>
<evidence type="ECO:0000313" key="5">
    <source>
        <dbReference type="EMBL" id="MFC3230248.1"/>
    </source>
</evidence>
<accession>A0ABV7L797</accession>
<dbReference type="RefSeq" id="WP_379905242.1">
    <property type="nucleotide sequence ID" value="NZ_JBHRTR010000037.1"/>
</dbReference>
<dbReference type="SMART" id="SM00028">
    <property type="entry name" value="TPR"/>
    <property type="match status" value="3"/>
</dbReference>
<feature type="chain" id="PRO_5046594950" evidence="4">
    <location>
        <begin position="22"/>
        <end position="200"/>
    </location>
</feature>
<evidence type="ECO:0000256" key="4">
    <source>
        <dbReference type="SAM" id="SignalP"/>
    </source>
</evidence>
<keyword evidence="1" id="KW-0677">Repeat</keyword>
<feature type="repeat" description="TPR" evidence="3">
    <location>
        <begin position="148"/>
        <end position="181"/>
    </location>
</feature>
<organism evidence="5 6">
    <name type="scientific">Marinibaculum pumilum</name>
    <dbReference type="NCBI Taxonomy" id="1766165"/>
    <lineage>
        <taxon>Bacteria</taxon>
        <taxon>Pseudomonadati</taxon>
        <taxon>Pseudomonadota</taxon>
        <taxon>Alphaproteobacteria</taxon>
        <taxon>Rhodospirillales</taxon>
        <taxon>Rhodospirillaceae</taxon>
        <taxon>Marinibaculum</taxon>
    </lineage>
</organism>
<dbReference type="Gene3D" id="1.25.40.10">
    <property type="entry name" value="Tetratricopeptide repeat domain"/>
    <property type="match status" value="1"/>
</dbReference>
<dbReference type="PROSITE" id="PS50005">
    <property type="entry name" value="TPR"/>
    <property type="match status" value="3"/>
</dbReference>
<evidence type="ECO:0000256" key="3">
    <source>
        <dbReference type="PROSITE-ProRule" id="PRU00339"/>
    </source>
</evidence>
<keyword evidence="6" id="KW-1185">Reference proteome</keyword>
<feature type="repeat" description="TPR" evidence="3">
    <location>
        <begin position="114"/>
        <end position="147"/>
    </location>
</feature>
<keyword evidence="2 3" id="KW-0802">TPR repeat</keyword>
<dbReference type="InterPro" id="IPR019734">
    <property type="entry name" value="TPR_rpt"/>
</dbReference>
<dbReference type="SUPFAM" id="SSF48452">
    <property type="entry name" value="TPR-like"/>
    <property type="match status" value="1"/>
</dbReference>
<dbReference type="InterPro" id="IPR011990">
    <property type="entry name" value="TPR-like_helical_dom_sf"/>
</dbReference>
<name>A0ABV7L797_9PROT</name>
<dbReference type="InterPro" id="IPR013105">
    <property type="entry name" value="TPR_2"/>
</dbReference>
<dbReference type="Pfam" id="PF07719">
    <property type="entry name" value="TPR_2"/>
    <property type="match status" value="1"/>
</dbReference>
<dbReference type="PANTHER" id="PTHR45831">
    <property type="entry name" value="LD24721P"/>
    <property type="match status" value="1"/>
</dbReference>
<evidence type="ECO:0000313" key="6">
    <source>
        <dbReference type="Proteomes" id="UP001595528"/>
    </source>
</evidence>
<dbReference type="Proteomes" id="UP001595528">
    <property type="component" value="Unassembled WGS sequence"/>
</dbReference>
<protein>
    <submittedName>
        <fullName evidence="5">Tetratricopeptide repeat protein</fullName>
    </submittedName>
</protein>
<dbReference type="InterPro" id="IPR047150">
    <property type="entry name" value="SGT"/>
</dbReference>
<sequence>MTAVMGLAVLLPALAFTPAAADETAAATPAPDAAEAETPSRAERLNRLYETLRESGNRATAEQVEQRILTLWAESGSPTADLLLGAGTRLMNDGDLAHAMDLFYAVIELKPDFAEAWNKRATLYYLLEEYELSLADIERVLELEPRHFGALSGRGLIMDELDRKAEAYEAFRRALAVNPFMPGLKSRVEALQPVVRGRKI</sequence>
<keyword evidence="4" id="KW-0732">Signal</keyword>
<feature type="signal peptide" evidence="4">
    <location>
        <begin position="1"/>
        <end position="21"/>
    </location>
</feature>
<gene>
    <name evidence="5" type="ORF">ACFOGJ_23560</name>
</gene>
<proteinExistence type="predicted"/>
<dbReference type="PANTHER" id="PTHR45831:SF2">
    <property type="entry name" value="LD24721P"/>
    <property type="match status" value="1"/>
</dbReference>
<dbReference type="EMBL" id="JBHRTR010000037">
    <property type="protein sequence ID" value="MFC3230248.1"/>
    <property type="molecule type" value="Genomic_DNA"/>
</dbReference>
<feature type="repeat" description="TPR" evidence="3">
    <location>
        <begin position="80"/>
        <end position="113"/>
    </location>
</feature>